<dbReference type="Proteomes" id="UP000030151">
    <property type="component" value="Unassembled WGS sequence"/>
</dbReference>
<dbReference type="Pfam" id="PF01370">
    <property type="entry name" value="Epimerase"/>
    <property type="match status" value="1"/>
</dbReference>
<reference evidence="4 5" key="1">
    <citation type="submission" date="2014-02" db="EMBL/GenBank/DDBJ databases">
        <title>The genome sequence of the entomopathogenic fungus Metarhizium robertsii ARSEF 2575.</title>
        <authorList>
            <person name="Giuliano Garisto Donzelli B."/>
            <person name="Roe B.A."/>
            <person name="Macmil S.L."/>
            <person name="Krasnoff S.B."/>
            <person name="Gibson D.M."/>
        </authorList>
    </citation>
    <scope>NUCLEOTIDE SEQUENCE [LARGE SCALE GENOMIC DNA]</scope>
    <source>
        <strain evidence="4 5">ARSEF 2575</strain>
    </source>
</reference>
<dbReference type="PANTHER" id="PTHR43103:SF3">
    <property type="entry name" value="ADP-L-GLYCERO-D-MANNO-HEPTOSE-6-EPIMERASE"/>
    <property type="match status" value="1"/>
</dbReference>
<dbReference type="eggNOG" id="KOG2774">
    <property type="taxonomic scope" value="Eukaryota"/>
</dbReference>
<dbReference type="EMBL" id="JELW01000026">
    <property type="protein sequence ID" value="EXU98448.1"/>
    <property type="molecule type" value="Genomic_DNA"/>
</dbReference>
<protein>
    <submittedName>
        <fullName evidence="4">NAD dependent epimerase/dehydratase family protein</fullName>
    </submittedName>
</protein>
<comment type="caution">
    <text evidence="4">The sequence shown here is derived from an EMBL/GenBank/DDBJ whole genome shotgun (WGS) entry which is preliminary data.</text>
</comment>
<keyword evidence="2" id="KW-0119">Carbohydrate metabolism</keyword>
<proteinExistence type="predicted"/>
<dbReference type="HOGENOM" id="CLU_007383_19_0_1"/>
<dbReference type="Gene3D" id="3.90.25.10">
    <property type="entry name" value="UDP-galactose 4-epimerase, domain 1"/>
    <property type="match status" value="1"/>
</dbReference>
<dbReference type="Gene3D" id="3.40.50.720">
    <property type="entry name" value="NAD(P)-binding Rossmann-like Domain"/>
    <property type="match status" value="1"/>
</dbReference>
<dbReference type="AlphaFoldDB" id="A0A0A1UR42"/>
<sequence length="315" mass="33997">MKILVTGAAGYIGQILSEALLNAGHSVVMADIVEPLVPPGAKSAQNRATLVQVDLFEDAESVIGQDLDAIYILHGIMSAGSEADVDLGYRVNLHSVLKLLEAARRLCPGVRVIYTSSIAAYGSPLPSLPSEDTVCTPQTSYGTHKMMIEAVLNDYNRRGFITAFALRLAGISVRGGKPTQAASSWMSGIIREPLQGLETTIPCGDDFKCWVCSPRSLVKNLTIALTLPADCMPPHIRQVLLPGIAVTVREMLQALRNVGGDEAVRLVRREEPTAAIRAILDSWPTQFDDAKALRLGFVSDQPFQDTVQDFADSLK</sequence>
<dbReference type="InterPro" id="IPR001509">
    <property type="entry name" value="Epimerase_deHydtase"/>
</dbReference>
<gene>
    <name evidence="4" type="ORF">X797_008395</name>
</gene>
<name>A0A0A1UR42_9HYPO</name>
<evidence type="ECO:0000313" key="5">
    <source>
        <dbReference type="Proteomes" id="UP000030151"/>
    </source>
</evidence>
<evidence type="ECO:0000256" key="2">
    <source>
        <dbReference type="ARBA" id="ARBA00023277"/>
    </source>
</evidence>
<keyword evidence="1" id="KW-0521">NADP</keyword>
<evidence type="ECO:0000259" key="3">
    <source>
        <dbReference type="Pfam" id="PF01370"/>
    </source>
</evidence>
<dbReference type="OrthoDB" id="16464at2759"/>
<dbReference type="PANTHER" id="PTHR43103">
    <property type="entry name" value="NUCLEOSIDE-DIPHOSPHATE-SUGAR EPIMERASE"/>
    <property type="match status" value="1"/>
</dbReference>
<organism evidence="4 5">
    <name type="scientific">Metarhizium robertsii</name>
    <dbReference type="NCBI Taxonomy" id="568076"/>
    <lineage>
        <taxon>Eukaryota</taxon>
        <taxon>Fungi</taxon>
        <taxon>Dikarya</taxon>
        <taxon>Ascomycota</taxon>
        <taxon>Pezizomycotina</taxon>
        <taxon>Sordariomycetes</taxon>
        <taxon>Hypocreomycetidae</taxon>
        <taxon>Hypocreales</taxon>
        <taxon>Clavicipitaceae</taxon>
        <taxon>Metarhizium</taxon>
    </lineage>
</organism>
<dbReference type="SUPFAM" id="SSF51735">
    <property type="entry name" value="NAD(P)-binding Rossmann-fold domains"/>
    <property type="match status" value="1"/>
</dbReference>
<accession>A0A0A1UR42</accession>
<evidence type="ECO:0000256" key="1">
    <source>
        <dbReference type="ARBA" id="ARBA00022857"/>
    </source>
</evidence>
<evidence type="ECO:0000313" key="4">
    <source>
        <dbReference type="EMBL" id="EXU98448.1"/>
    </source>
</evidence>
<dbReference type="InterPro" id="IPR036291">
    <property type="entry name" value="NAD(P)-bd_dom_sf"/>
</dbReference>
<feature type="domain" description="NAD-dependent epimerase/dehydratase" evidence="3">
    <location>
        <begin position="3"/>
        <end position="199"/>
    </location>
</feature>